<dbReference type="AlphaFoldDB" id="A0AA36J9P7"/>
<evidence type="ECO:0000313" key="8">
    <source>
        <dbReference type="Proteomes" id="UP001178507"/>
    </source>
</evidence>
<dbReference type="PROSITE" id="PS00108">
    <property type="entry name" value="PROTEIN_KINASE_ST"/>
    <property type="match status" value="1"/>
</dbReference>
<dbReference type="PROSITE" id="PS00107">
    <property type="entry name" value="PROTEIN_KINASE_ATP"/>
    <property type="match status" value="1"/>
</dbReference>
<reference evidence="7" key="1">
    <citation type="submission" date="2023-08" db="EMBL/GenBank/DDBJ databases">
        <authorList>
            <person name="Chen Y."/>
            <person name="Shah S."/>
            <person name="Dougan E. K."/>
            <person name="Thang M."/>
            <person name="Chan C."/>
        </authorList>
    </citation>
    <scope>NUCLEOTIDE SEQUENCE</scope>
</reference>
<dbReference type="SUPFAM" id="SSF56112">
    <property type="entry name" value="Protein kinase-like (PK-like)"/>
    <property type="match status" value="1"/>
</dbReference>
<accession>A0AA36J9P7</accession>
<feature type="compositionally biased region" description="Low complexity" evidence="4">
    <location>
        <begin position="192"/>
        <end position="204"/>
    </location>
</feature>
<proteinExistence type="predicted"/>
<dbReference type="Gene3D" id="1.10.510.10">
    <property type="entry name" value="Transferase(Phosphotransferase) domain 1"/>
    <property type="match status" value="1"/>
</dbReference>
<dbReference type="CDD" id="cd05467">
    <property type="entry name" value="CBM20"/>
    <property type="match status" value="1"/>
</dbReference>
<dbReference type="Proteomes" id="UP001178507">
    <property type="component" value="Unassembled WGS sequence"/>
</dbReference>
<keyword evidence="2 3" id="KW-0067">ATP-binding</keyword>
<dbReference type="Pfam" id="PF00686">
    <property type="entry name" value="CBM_20"/>
    <property type="match status" value="1"/>
</dbReference>
<feature type="region of interest" description="Disordered" evidence="4">
    <location>
        <begin position="188"/>
        <end position="221"/>
    </location>
</feature>
<dbReference type="InterPro" id="IPR017441">
    <property type="entry name" value="Protein_kinase_ATP_BS"/>
</dbReference>
<evidence type="ECO:0000313" key="7">
    <source>
        <dbReference type="EMBL" id="CAJ1401652.1"/>
    </source>
</evidence>
<feature type="binding site" evidence="3">
    <location>
        <position position="314"/>
    </location>
    <ligand>
        <name>ATP</name>
        <dbReference type="ChEBI" id="CHEBI:30616"/>
    </ligand>
</feature>
<organism evidence="7 8">
    <name type="scientific">Effrenium voratum</name>
    <dbReference type="NCBI Taxonomy" id="2562239"/>
    <lineage>
        <taxon>Eukaryota</taxon>
        <taxon>Sar</taxon>
        <taxon>Alveolata</taxon>
        <taxon>Dinophyceae</taxon>
        <taxon>Suessiales</taxon>
        <taxon>Symbiodiniaceae</taxon>
        <taxon>Effrenium</taxon>
    </lineage>
</organism>
<dbReference type="PROSITE" id="PS51166">
    <property type="entry name" value="CBM20"/>
    <property type="match status" value="1"/>
</dbReference>
<keyword evidence="1 3" id="KW-0547">Nucleotide-binding</keyword>
<dbReference type="GO" id="GO:2001070">
    <property type="term" value="F:starch binding"/>
    <property type="evidence" value="ECO:0007669"/>
    <property type="project" value="InterPro"/>
</dbReference>
<dbReference type="SMART" id="SM01065">
    <property type="entry name" value="CBM_2"/>
    <property type="match status" value="1"/>
</dbReference>
<protein>
    <submittedName>
        <fullName evidence="7">Uncharacterized protein</fullName>
    </submittedName>
</protein>
<dbReference type="InterPro" id="IPR011009">
    <property type="entry name" value="Kinase-like_dom_sf"/>
</dbReference>
<dbReference type="InterPro" id="IPR013784">
    <property type="entry name" value="Carb-bd-like_fold"/>
</dbReference>
<dbReference type="SMART" id="SM00220">
    <property type="entry name" value="S_TKc"/>
    <property type="match status" value="1"/>
</dbReference>
<dbReference type="InterPro" id="IPR000719">
    <property type="entry name" value="Prot_kinase_dom"/>
</dbReference>
<evidence type="ECO:0000256" key="4">
    <source>
        <dbReference type="SAM" id="MobiDB-lite"/>
    </source>
</evidence>
<dbReference type="EMBL" id="CAUJNA010003425">
    <property type="protein sequence ID" value="CAJ1401652.1"/>
    <property type="molecule type" value="Genomic_DNA"/>
</dbReference>
<dbReference type="InterPro" id="IPR013783">
    <property type="entry name" value="Ig-like_fold"/>
</dbReference>
<evidence type="ECO:0000256" key="1">
    <source>
        <dbReference type="ARBA" id="ARBA00022741"/>
    </source>
</evidence>
<dbReference type="Pfam" id="PF00069">
    <property type="entry name" value="Pkinase"/>
    <property type="match status" value="1"/>
</dbReference>
<evidence type="ECO:0000259" key="5">
    <source>
        <dbReference type="PROSITE" id="PS50011"/>
    </source>
</evidence>
<sequence>MPEDDKKVGLVFGISANTQLGEIIRVVGEAEELGRWNPEKSVPLLTDGKSYPFWSTEPVWLRPKPGRKRLEYKYIRDKRQIGGGFLWEEDIPNRCVNTPASGLWVVTDRLWNCPGEIKVRPGSRKGSFDGRKQLNLESSESDVQAPHVSENLFTPTQRLHTDSGKLPTAPEAAAAARSLSSAYLGAKEAEVEAPASESEFTSVTTEEELQEEPPAESQPVHNTKLLREASASILCAQASNLRRDSSQALLQREASVTLPEGEEKEEADARTFESVYKLLGDEPLGEGSFGLVWRCQRWKCEGDAAGGSEERAAKRITKARLAARDVRNLFGDGHLEGEIKMHKALAHPHIVGLYEVFQDPDVVSLVMECCNGGDLFDMIASYSDKGGLTEHVAGRVQVHLLSALSYLHDQPVVHRDVKCENVLIAQKGVPPEQNTYKLCDFGFAARPQPPHFRMRTRMGSPDTVAPEVVRGEPYHTPVDCWAAGVLLYMSLSATPPFYAQSDAEVLQKVKNCVYKLDGRRWQHVSDQAKSLIRQLMTFEPANRATASQALQHPFLKRQPPPNSQ</sequence>
<dbReference type="InterPro" id="IPR008271">
    <property type="entry name" value="Ser/Thr_kinase_AS"/>
</dbReference>
<dbReference type="PANTHER" id="PTHR24347">
    <property type="entry name" value="SERINE/THREONINE-PROTEIN KINASE"/>
    <property type="match status" value="1"/>
</dbReference>
<feature type="domain" description="Protein kinase" evidence="5">
    <location>
        <begin position="278"/>
        <end position="555"/>
    </location>
</feature>
<dbReference type="GO" id="GO:0004672">
    <property type="term" value="F:protein kinase activity"/>
    <property type="evidence" value="ECO:0007669"/>
    <property type="project" value="InterPro"/>
</dbReference>
<comment type="caution">
    <text evidence="7">The sequence shown here is derived from an EMBL/GenBank/DDBJ whole genome shotgun (WGS) entry which is preliminary data.</text>
</comment>
<feature type="domain" description="CBM20" evidence="6">
    <location>
        <begin position="2"/>
        <end position="113"/>
    </location>
</feature>
<dbReference type="SUPFAM" id="SSF49452">
    <property type="entry name" value="Starch-binding domain-like"/>
    <property type="match status" value="1"/>
</dbReference>
<feature type="compositionally biased region" description="Acidic residues" evidence="4">
    <location>
        <begin position="205"/>
        <end position="214"/>
    </location>
</feature>
<evidence type="ECO:0000259" key="6">
    <source>
        <dbReference type="PROSITE" id="PS51166"/>
    </source>
</evidence>
<dbReference type="PROSITE" id="PS50011">
    <property type="entry name" value="PROTEIN_KINASE_DOM"/>
    <property type="match status" value="1"/>
</dbReference>
<dbReference type="Gene3D" id="2.60.40.10">
    <property type="entry name" value="Immunoglobulins"/>
    <property type="match status" value="1"/>
</dbReference>
<dbReference type="Gene3D" id="3.30.200.20">
    <property type="entry name" value="Phosphorylase Kinase, domain 1"/>
    <property type="match status" value="1"/>
</dbReference>
<keyword evidence="8" id="KW-1185">Reference proteome</keyword>
<evidence type="ECO:0000256" key="3">
    <source>
        <dbReference type="PROSITE-ProRule" id="PRU10141"/>
    </source>
</evidence>
<dbReference type="InterPro" id="IPR002044">
    <property type="entry name" value="CBM20"/>
</dbReference>
<name>A0AA36J9P7_9DINO</name>
<evidence type="ECO:0000256" key="2">
    <source>
        <dbReference type="ARBA" id="ARBA00022840"/>
    </source>
</evidence>
<gene>
    <name evidence="7" type="ORF">EVOR1521_LOCUS24754</name>
</gene>
<dbReference type="GO" id="GO:0005524">
    <property type="term" value="F:ATP binding"/>
    <property type="evidence" value="ECO:0007669"/>
    <property type="project" value="UniProtKB-UniRule"/>
</dbReference>